<dbReference type="EMBL" id="QWIV01000013">
    <property type="protein sequence ID" value="RMZ60034.1"/>
    <property type="molecule type" value="Genomic_DNA"/>
</dbReference>
<gene>
    <name evidence="1" type="ORF">D1632_10610</name>
</gene>
<dbReference type="AlphaFoldDB" id="A0A3M7LDB2"/>
<evidence type="ECO:0000313" key="1">
    <source>
        <dbReference type="EMBL" id="RMZ60034.1"/>
    </source>
</evidence>
<organism evidence="1 2">
    <name type="scientific">Chryseobacterium nematophagum</name>
    <dbReference type="NCBI Taxonomy" id="2305228"/>
    <lineage>
        <taxon>Bacteria</taxon>
        <taxon>Pseudomonadati</taxon>
        <taxon>Bacteroidota</taxon>
        <taxon>Flavobacteriia</taxon>
        <taxon>Flavobacteriales</taxon>
        <taxon>Weeksellaceae</taxon>
        <taxon>Chryseobacterium group</taxon>
        <taxon>Chryseobacterium</taxon>
    </lineage>
</organism>
<comment type="caution">
    <text evidence="1">The sequence shown here is derived from an EMBL/GenBank/DDBJ whole genome shotgun (WGS) entry which is preliminary data.</text>
</comment>
<dbReference type="Proteomes" id="UP000267524">
    <property type="component" value="Unassembled WGS sequence"/>
</dbReference>
<sequence>MKENENINIIDISHRLNDYILHLKAVKAIKTNQDIADTGIIAKSNLSRAVNGDEKYLTKSFIKKLVIKYPDSGYTFEDIWYGTSNKKYTQKKEAQFNELPIGDQLNIIYNNQKALENKMDKMFDYIDEYLRPVFDYMISKENLETDNKS</sequence>
<protein>
    <submittedName>
        <fullName evidence="1">Uncharacterized protein</fullName>
    </submittedName>
</protein>
<accession>A0A3M7LDB2</accession>
<dbReference type="RefSeq" id="WP_122547158.1">
    <property type="nucleotide sequence ID" value="NZ_QWIV01000013.1"/>
</dbReference>
<evidence type="ECO:0000313" key="2">
    <source>
        <dbReference type="Proteomes" id="UP000267524"/>
    </source>
</evidence>
<keyword evidence="2" id="KW-1185">Reference proteome</keyword>
<reference evidence="1 2" key="1">
    <citation type="submission" date="2018-08" db="EMBL/GenBank/DDBJ databases">
        <title>Chryseobacterium nematophagum: a novel matrix digesting pathogen of nematodes.</title>
        <authorList>
            <person name="Page A."/>
            <person name="Roberts M."/>
            <person name="Felix M.-A."/>
            <person name="Weir W."/>
        </authorList>
    </citation>
    <scope>NUCLEOTIDE SEQUENCE [LARGE SCALE GENOMIC DNA]</scope>
    <source>
        <strain evidence="1 2">JUb275</strain>
    </source>
</reference>
<proteinExistence type="predicted"/>
<name>A0A3M7LDB2_9FLAO</name>